<dbReference type="InterPro" id="IPR036864">
    <property type="entry name" value="Zn2-C6_fun-type_DNA-bd_sf"/>
</dbReference>
<dbReference type="OrthoDB" id="10261408at2759"/>
<evidence type="ECO:0000256" key="1">
    <source>
        <dbReference type="ARBA" id="ARBA00023242"/>
    </source>
</evidence>
<dbReference type="GO" id="GO:0008270">
    <property type="term" value="F:zinc ion binding"/>
    <property type="evidence" value="ECO:0007669"/>
    <property type="project" value="InterPro"/>
</dbReference>
<dbReference type="GO" id="GO:0000981">
    <property type="term" value="F:DNA-binding transcription factor activity, RNA polymerase II-specific"/>
    <property type="evidence" value="ECO:0007669"/>
    <property type="project" value="InterPro"/>
</dbReference>
<dbReference type="SMART" id="SM00066">
    <property type="entry name" value="GAL4"/>
    <property type="match status" value="1"/>
</dbReference>
<dbReference type="CDD" id="cd00067">
    <property type="entry name" value="GAL4"/>
    <property type="match status" value="1"/>
</dbReference>
<dbReference type="InterPro" id="IPR001138">
    <property type="entry name" value="Zn2Cys6_DnaBD"/>
</dbReference>
<dbReference type="AlphaFoldDB" id="A0A9P9E6H6"/>
<gene>
    <name evidence="3" type="ORF">B0J13DRAFT_562781</name>
</gene>
<organism evidence="3 4">
    <name type="scientific">Dactylonectria estremocensis</name>
    <dbReference type="NCBI Taxonomy" id="1079267"/>
    <lineage>
        <taxon>Eukaryota</taxon>
        <taxon>Fungi</taxon>
        <taxon>Dikarya</taxon>
        <taxon>Ascomycota</taxon>
        <taxon>Pezizomycotina</taxon>
        <taxon>Sordariomycetes</taxon>
        <taxon>Hypocreomycetidae</taxon>
        <taxon>Hypocreales</taxon>
        <taxon>Nectriaceae</taxon>
        <taxon>Dactylonectria</taxon>
    </lineage>
</organism>
<accession>A0A9P9E6H6</accession>
<dbReference type="Proteomes" id="UP000717696">
    <property type="component" value="Unassembled WGS sequence"/>
</dbReference>
<name>A0A9P9E6H6_9HYPO</name>
<evidence type="ECO:0000313" key="4">
    <source>
        <dbReference type="Proteomes" id="UP000717696"/>
    </source>
</evidence>
<proteinExistence type="predicted"/>
<evidence type="ECO:0000259" key="2">
    <source>
        <dbReference type="PROSITE" id="PS50048"/>
    </source>
</evidence>
<dbReference type="PROSITE" id="PS50048">
    <property type="entry name" value="ZN2_CY6_FUNGAL_2"/>
    <property type="match status" value="1"/>
</dbReference>
<dbReference type="EMBL" id="JAGMUU010000019">
    <property type="protein sequence ID" value="KAH7131534.1"/>
    <property type="molecule type" value="Genomic_DNA"/>
</dbReference>
<comment type="caution">
    <text evidence="3">The sequence shown here is derived from an EMBL/GenBank/DDBJ whole genome shotgun (WGS) entry which is preliminary data.</text>
</comment>
<dbReference type="SUPFAM" id="SSF57701">
    <property type="entry name" value="Zn2/Cys6 DNA-binding domain"/>
    <property type="match status" value="1"/>
</dbReference>
<dbReference type="PROSITE" id="PS00463">
    <property type="entry name" value="ZN2_CY6_FUNGAL_1"/>
    <property type="match status" value="1"/>
</dbReference>
<keyword evidence="1" id="KW-0539">Nucleus</keyword>
<protein>
    <recommendedName>
        <fullName evidence="2">Zn(2)-C6 fungal-type domain-containing protein</fullName>
    </recommendedName>
</protein>
<sequence>MHNKTSIGKTSALPCLIQSLSPFPFARHRMASVRGRAACNGCRARKQKCDESRPVCSRCRTLNQPCIWPVSRKR</sequence>
<keyword evidence="4" id="KW-1185">Reference proteome</keyword>
<dbReference type="Gene3D" id="4.10.240.10">
    <property type="entry name" value="Zn(2)-C6 fungal-type DNA-binding domain"/>
    <property type="match status" value="1"/>
</dbReference>
<dbReference type="Pfam" id="PF00172">
    <property type="entry name" value="Zn_clus"/>
    <property type="match status" value="1"/>
</dbReference>
<evidence type="ECO:0000313" key="3">
    <source>
        <dbReference type="EMBL" id="KAH7131534.1"/>
    </source>
</evidence>
<feature type="domain" description="Zn(2)-C6 fungal-type" evidence="2">
    <location>
        <begin position="38"/>
        <end position="68"/>
    </location>
</feature>
<reference evidence="3" key="1">
    <citation type="journal article" date="2021" name="Nat. Commun.">
        <title>Genetic determinants of endophytism in the Arabidopsis root mycobiome.</title>
        <authorList>
            <person name="Mesny F."/>
            <person name="Miyauchi S."/>
            <person name="Thiergart T."/>
            <person name="Pickel B."/>
            <person name="Atanasova L."/>
            <person name="Karlsson M."/>
            <person name="Huettel B."/>
            <person name="Barry K.W."/>
            <person name="Haridas S."/>
            <person name="Chen C."/>
            <person name="Bauer D."/>
            <person name="Andreopoulos W."/>
            <person name="Pangilinan J."/>
            <person name="LaButti K."/>
            <person name="Riley R."/>
            <person name="Lipzen A."/>
            <person name="Clum A."/>
            <person name="Drula E."/>
            <person name="Henrissat B."/>
            <person name="Kohler A."/>
            <person name="Grigoriev I.V."/>
            <person name="Martin F.M."/>
            <person name="Hacquard S."/>
        </authorList>
    </citation>
    <scope>NUCLEOTIDE SEQUENCE</scope>
    <source>
        <strain evidence="3">MPI-CAGE-AT-0021</strain>
    </source>
</reference>